<feature type="compositionally biased region" description="Basic and acidic residues" evidence="1">
    <location>
        <begin position="10"/>
        <end position="33"/>
    </location>
</feature>
<evidence type="ECO:0000313" key="3">
    <source>
        <dbReference type="Proteomes" id="UP000053647"/>
    </source>
</evidence>
<feature type="region of interest" description="Disordered" evidence="1">
    <location>
        <begin position="1"/>
        <end position="50"/>
    </location>
</feature>
<evidence type="ECO:0000313" key="2">
    <source>
        <dbReference type="EMBL" id="KIJ07330.1"/>
    </source>
</evidence>
<organism evidence="2 3">
    <name type="scientific">Paxillus involutus ATCC 200175</name>
    <dbReference type="NCBI Taxonomy" id="664439"/>
    <lineage>
        <taxon>Eukaryota</taxon>
        <taxon>Fungi</taxon>
        <taxon>Dikarya</taxon>
        <taxon>Basidiomycota</taxon>
        <taxon>Agaricomycotina</taxon>
        <taxon>Agaricomycetes</taxon>
        <taxon>Agaricomycetidae</taxon>
        <taxon>Boletales</taxon>
        <taxon>Paxilineae</taxon>
        <taxon>Paxillaceae</taxon>
        <taxon>Paxillus</taxon>
    </lineage>
</organism>
<reference evidence="2 3" key="1">
    <citation type="submission" date="2014-06" db="EMBL/GenBank/DDBJ databases">
        <authorList>
            <consortium name="DOE Joint Genome Institute"/>
            <person name="Kuo A."/>
            <person name="Kohler A."/>
            <person name="Nagy L.G."/>
            <person name="Floudas D."/>
            <person name="Copeland A."/>
            <person name="Barry K.W."/>
            <person name="Cichocki N."/>
            <person name="Veneault-Fourrey C."/>
            <person name="LaButti K."/>
            <person name="Lindquist E.A."/>
            <person name="Lipzen A."/>
            <person name="Lundell T."/>
            <person name="Morin E."/>
            <person name="Murat C."/>
            <person name="Sun H."/>
            <person name="Tunlid A."/>
            <person name="Henrissat B."/>
            <person name="Grigoriev I.V."/>
            <person name="Hibbett D.S."/>
            <person name="Martin F."/>
            <person name="Nordberg H.P."/>
            <person name="Cantor M.N."/>
            <person name="Hua S.X."/>
        </authorList>
    </citation>
    <scope>NUCLEOTIDE SEQUENCE [LARGE SCALE GENOMIC DNA]</scope>
    <source>
        <strain evidence="2 3">ATCC 200175</strain>
    </source>
</reference>
<feature type="compositionally biased region" description="Polar residues" evidence="1">
    <location>
        <begin position="35"/>
        <end position="50"/>
    </location>
</feature>
<accession>A0A0C9SWS7</accession>
<gene>
    <name evidence="2" type="ORF">PAXINDRAFT_19469</name>
</gene>
<name>A0A0C9SWS7_PAXIN</name>
<proteinExistence type="predicted"/>
<sequence length="214" mass="22910">MLKAEGAPLKGEKRKRDFECAEWVRDLDGKGGTDRTASTNGTSPPHSSSSCAAIASENLLHYELGVIQLIIPPKASRSISPPTKKSNTLSADDQSSGPPESIYNDETQAIIRHAVSGTPPAWVRGSTGSVSPKRAQNALRPLLPQPHEGSGDHLVLYARDIQGHKRCEADICHPSAPMTKSHLVHIAVVVTELEKRSFTVLSGDAALLQGDARK</sequence>
<feature type="compositionally biased region" description="Polar residues" evidence="1">
    <location>
        <begin position="77"/>
        <end position="98"/>
    </location>
</feature>
<dbReference type="AlphaFoldDB" id="A0A0C9SWS7"/>
<protein>
    <submittedName>
        <fullName evidence="2">Uncharacterized protein</fullName>
    </submittedName>
</protein>
<feature type="region of interest" description="Disordered" evidence="1">
    <location>
        <begin position="75"/>
        <end position="102"/>
    </location>
</feature>
<reference evidence="3" key="2">
    <citation type="submission" date="2015-01" db="EMBL/GenBank/DDBJ databases">
        <title>Evolutionary Origins and Diversification of the Mycorrhizal Mutualists.</title>
        <authorList>
            <consortium name="DOE Joint Genome Institute"/>
            <consortium name="Mycorrhizal Genomics Consortium"/>
            <person name="Kohler A."/>
            <person name="Kuo A."/>
            <person name="Nagy L.G."/>
            <person name="Floudas D."/>
            <person name="Copeland A."/>
            <person name="Barry K.W."/>
            <person name="Cichocki N."/>
            <person name="Veneault-Fourrey C."/>
            <person name="LaButti K."/>
            <person name="Lindquist E.A."/>
            <person name="Lipzen A."/>
            <person name="Lundell T."/>
            <person name="Morin E."/>
            <person name="Murat C."/>
            <person name="Riley R."/>
            <person name="Ohm R."/>
            <person name="Sun H."/>
            <person name="Tunlid A."/>
            <person name="Henrissat B."/>
            <person name="Grigoriev I.V."/>
            <person name="Hibbett D.S."/>
            <person name="Martin F."/>
        </authorList>
    </citation>
    <scope>NUCLEOTIDE SEQUENCE [LARGE SCALE GENOMIC DNA]</scope>
    <source>
        <strain evidence="3">ATCC 200175</strain>
    </source>
</reference>
<keyword evidence="3" id="KW-1185">Reference proteome</keyword>
<dbReference type="Proteomes" id="UP000053647">
    <property type="component" value="Unassembled WGS sequence"/>
</dbReference>
<dbReference type="HOGENOM" id="CLU_1289309_0_0_1"/>
<dbReference type="EMBL" id="KN819930">
    <property type="protein sequence ID" value="KIJ07330.1"/>
    <property type="molecule type" value="Genomic_DNA"/>
</dbReference>
<evidence type="ECO:0000256" key="1">
    <source>
        <dbReference type="SAM" id="MobiDB-lite"/>
    </source>
</evidence>